<reference evidence="2 4" key="1">
    <citation type="submission" date="2015-10" db="EMBL/GenBank/DDBJ databases">
        <title>The cercosporin biosynthetic gene cluster was horizontally transferred to several fungal lineages and shown to be expanded in Cercospora beticola based on microsynteny with recipient genomes.</title>
        <authorList>
            <person name="De Jonge R."/>
            <person name="Ebert M.K."/>
            <person name="Suttle J.C."/>
            <person name="Jurick Ii W.M."/>
            <person name="Secor G.A."/>
            <person name="Thomma B.P."/>
            <person name="Van De Peer Y."/>
            <person name="Bolton M.D."/>
        </authorList>
    </citation>
    <scope>NUCLEOTIDE SEQUENCE [LARGE SCALE GENOMIC DNA]</scope>
    <source>
        <strain evidence="2 4">09-40</strain>
    </source>
</reference>
<evidence type="ECO:0000313" key="3">
    <source>
        <dbReference type="EMBL" id="WPB07659.1"/>
    </source>
</evidence>
<keyword evidence="1" id="KW-0732">Signal</keyword>
<evidence type="ECO:0000256" key="1">
    <source>
        <dbReference type="SAM" id="SignalP"/>
    </source>
</evidence>
<feature type="chain" id="PRO_5013855200" description="Ecp2 effector protein domain-containing protein" evidence="1">
    <location>
        <begin position="21"/>
        <end position="204"/>
    </location>
</feature>
<keyword evidence="5" id="KW-1185">Reference proteome</keyword>
<evidence type="ECO:0000313" key="2">
    <source>
        <dbReference type="EMBL" id="PIA80049.1"/>
    </source>
</evidence>
<feature type="signal peptide" evidence="1">
    <location>
        <begin position="1"/>
        <end position="20"/>
    </location>
</feature>
<proteinExistence type="predicted"/>
<evidence type="ECO:0000313" key="5">
    <source>
        <dbReference type="Proteomes" id="UP001302367"/>
    </source>
</evidence>
<protein>
    <recommendedName>
        <fullName evidence="6">Ecp2 effector protein domain-containing protein</fullName>
    </recommendedName>
</protein>
<name>A0A2G5GIE4_CERBT</name>
<organism evidence="2 4">
    <name type="scientific">Cercospora beticola</name>
    <name type="common">Sugarbeet leaf spot fungus</name>
    <dbReference type="NCBI Taxonomy" id="122368"/>
    <lineage>
        <taxon>Eukaryota</taxon>
        <taxon>Fungi</taxon>
        <taxon>Dikarya</taxon>
        <taxon>Ascomycota</taxon>
        <taxon>Pezizomycotina</taxon>
        <taxon>Dothideomycetes</taxon>
        <taxon>Dothideomycetidae</taxon>
        <taxon>Mycosphaerellales</taxon>
        <taxon>Mycosphaerellaceae</taxon>
        <taxon>Cercospora</taxon>
    </lineage>
</organism>
<accession>A0A2G5GIE4</accession>
<dbReference type="EMBL" id="LKMD01000252">
    <property type="protein sequence ID" value="PIA80049.1"/>
    <property type="molecule type" value="Genomic_DNA"/>
</dbReference>
<dbReference type="Proteomes" id="UP000230605">
    <property type="component" value="Unassembled WGS sequence"/>
</dbReference>
<dbReference type="AlphaFoldDB" id="A0A2G5GIE4"/>
<dbReference type="Proteomes" id="UP001302367">
    <property type="component" value="Chromosome 9"/>
</dbReference>
<evidence type="ECO:0000313" key="4">
    <source>
        <dbReference type="Proteomes" id="UP000230605"/>
    </source>
</evidence>
<sequence length="204" mass="23090">MKLIKLFAIMLAILAPLSSAWTVNVWSSDTHTANGTELTLCIRRMQATLEKHPNSTAHEGYRCGDFWIQWGEALGYVHEKTNLWLFNQCKDQIFDAALHSKDWVKCEVTGGFNKRMMAYSPHGKRACYKKDLNDHSPCKERKKKTKNPEKTIATTAVETITATIVQPTTSYREEVTTTQKPIVSTGIKESVITMTTKVPFTTTM</sequence>
<dbReference type="OrthoDB" id="10491213at2759"/>
<gene>
    <name evidence="2" type="ORF">CB0940_12158</name>
    <name evidence="3" type="ORF">RHO25_012320</name>
</gene>
<reference evidence="3 5" key="2">
    <citation type="submission" date="2023-09" db="EMBL/GenBank/DDBJ databases">
        <title>Complete-Gapless Cercospora beticola genome.</title>
        <authorList>
            <person name="Wyatt N.A."/>
            <person name="Spanner R.E."/>
            <person name="Bolton M.D."/>
        </authorList>
    </citation>
    <scope>NUCLEOTIDE SEQUENCE [LARGE SCALE GENOMIC DNA]</scope>
    <source>
        <strain evidence="3">Cb09-40</strain>
    </source>
</reference>
<dbReference type="EMBL" id="CP134192">
    <property type="protein sequence ID" value="WPB07659.1"/>
    <property type="molecule type" value="Genomic_DNA"/>
</dbReference>
<evidence type="ECO:0008006" key="6">
    <source>
        <dbReference type="Google" id="ProtNLM"/>
    </source>
</evidence>